<reference evidence="2 3" key="1">
    <citation type="journal article" date="2018" name="Elife">
        <title>Discovery and characterization of a prevalent human gut bacterial enzyme sufficient for the inactivation of a family of plant toxins.</title>
        <authorList>
            <person name="Koppel N."/>
            <person name="Bisanz J.E."/>
            <person name="Pandelia M.E."/>
            <person name="Turnbaugh P.J."/>
            <person name="Balskus E.P."/>
        </authorList>
    </citation>
    <scope>NUCLEOTIDE SEQUENCE [LARGE SCALE GENOMIC DNA]</scope>
    <source>
        <strain evidence="3">anaerobia AP69FAA</strain>
    </source>
</reference>
<dbReference type="PANTHER" id="PTHR30217">
    <property type="entry name" value="PEPTIDASE U32 FAMILY"/>
    <property type="match status" value="1"/>
</dbReference>
<comment type="caution">
    <text evidence="2">The sequence shown here is derived from an EMBL/GenBank/DDBJ whole genome shotgun (WGS) entry which is preliminary data.</text>
</comment>
<evidence type="ECO:0000313" key="3">
    <source>
        <dbReference type="Proteomes" id="UP000253792"/>
    </source>
</evidence>
<dbReference type="Pfam" id="PF01136">
    <property type="entry name" value="Peptidase_U32"/>
    <property type="match status" value="2"/>
</dbReference>
<dbReference type="PROSITE" id="PS01276">
    <property type="entry name" value="PEPTIDASE_U32"/>
    <property type="match status" value="1"/>
</dbReference>
<evidence type="ECO:0000259" key="1">
    <source>
        <dbReference type="Pfam" id="PF12392"/>
    </source>
</evidence>
<protein>
    <submittedName>
        <fullName evidence="2">Peptidase U32</fullName>
    </submittedName>
</protein>
<dbReference type="PANTHER" id="PTHR30217:SF10">
    <property type="entry name" value="23S RRNA 5-HYDROXYCYTIDINE C2501 SYNTHASE"/>
    <property type="match status" value="1"/>
</dbReference>
<gene>
    <name evidence="2" type="ORF">C1880_08375</name>
</gene>
<dbReference type="AlphaFoldDB" id="A0A369L705"/>
<dbReference type="EMBL" id="PPTP01000008">
    <property type="protein sequence ID" value="RDB54569.1"/>
    <property type="molecule type" value="Genomic_DNA"/>
</dbReference>
<accession>A0A369L705</accession>
<dbReference type="Proteomes" id="UP000253792">
    <property type="component" value="Unassembled WGS sequence"/>
</dbReference>
<dbReference type="RefSeq" id="WP_114621097.1">
    <property type="nucleotide sequence ID" value="NZ_PPTP01000008.1"/>
</dbReference>
<dbReference type="Pfam" id="PF12392">
    <property type="entry name" value="DUF3656"/>
    <property type="match status" value="1"/>
</dbReference>
<keyword evidence="3" id="KW-1185">Reference proteome</keyword>
<feature type="domain" description="Peptidase U32 collagenase" evidence="1">
    <location>
        <begin position="406"/>
        <end position="527"/>
    </location>
</feature>
<organism evidence="2 3">
    <name type="scientific">Senegalimassilia anaerobia</name>
    <dbReference type="NCBI Taxonomy" id="1473216"/>
    <lineage>
        <taxon>Bacteria</taxon>
        <taxon>Bacillati</taxon>
        <taxon>Actinomycetota</taxon>
        <taxon>Coriobacteriia</taxon>
        <taxon>Coriobacteriales</taxon>
        <taxon>Coriobacteriaceae</taxon>
        <taxon>Senegalimassilia</taxon>
    </lineage>
</organism>
<name>A0A369L705_9ACTN</name>
<evidence type="ECO:0000313" key="2">
    <source>
        <dbReference type="EMBL" id="RDB54569.1"/>
    </source>
</evidence>
<dbReference type="InterPro" id="IPR001539">
    <property type="entry name" value="Peptidase_U32"/>
</dbReference>
<dbReference type="InterPro" id="IPR051454">
    <property type="entry name" value="RNA/ubiquinone_mod_enzymes"/>
</dbReference>
<proteinExistence type="predicted"/>
<dbReference type="STRING" id="1034345.GCA_000236865_01862"/>
<dbReference type="OrthoDB" id="9807498at2"/>
<sequence length="838" mass="89928">MDQEVELLAPAGGIAAFHAAVRGGADAVYLGLQSFNARRGADNFTIDTFADACAFAHLRGVNVYVTLNTAILPGEVDSAMETARQAYRAGADAFIVQDIGIASELSRTLPQARLHISTQMNTHNEAGMRAAAQLGAARVTLARELSLPEIEHLAKVGGQLGLEIETFAHGALCVCYSGQCFMSSLIGGRSANRGLCAQACRLPYALHNVAKNKPLPAPGDHLLSPQDLCSIDLLPDLVRAGVASLKIEGRMKSPEYVYAVTSAYRAALDRVLAARDAARESGLQDWTAPGGTEQEHAQLAEAFSRGFTTAYLEGKRGNEIMSYGRPNNRGVFIGRVASVKNGKAAVACERPIVAGDVLEFWTNKGHFAYIVSQVDTDRNGNLLLAPERAVGKGDRVFRVRSAEAAFVDDDRLPRIQVQGHARLRIGQPLRIEFCLADNPADPRVLRGARKRFAEGELPVGVAEGQQVEPARTKAVGEDDVRAHIDRLGQTPFSLVNLDIDMDEGVGIGFSQLHHVRAEALDSLEQALLEGTFQRPLPRVEAGSRMLPAHAGGVHIAVLATNPACARAAKRAGADEVYVPAVNLAHGQATIAGQLSETAEQASYPKACAVVLPVADHDDCELTREQACGFDAWRSVHADQPVMAESLGQLVRAHEAGSCVEVGPHLPVTNALALQTAARLGAKRVWLSPELNLVQISDLAKESPVELGLTVIGRQELMTTEHCMLMSQGPCAQECATCARRKSPHFLKDRKGYDFPVISDQLGRSHLYNSVQLDVAHAIPDIVQAGITWLLVDSTLMNVQETTQAVQRVVRARNVAHAQGTALPKEPGCTSGHLFRGVQ</sequence>
<dbReference type="InterPro" id="IPR020988">
    <property type="entry name" value="Pept_U32_collagenase"/>
</dbReference>